<evidence type="ECO:0000313" key="2">
    <source>
        <dbReference type="Proteomes" id="UP000010866"/>
    </source>
</evidence>
<accession>L0KWK1</accession>
<gene>
    <name evidence="1" type="ordered locus">Metho_1613</name>
</gene>
<dbReference type="KEGG" id="mhz:Metho_1613"/>
<dbReference type="EMBL" id="CP003362">
    <property type="protein sequence ID" value="AGB49807.1"/>
    <property type="molecule type" value="Genomic_DNA"/>
</dbReference>
<proteinExistence type="predicted"/>
<evidence type="ECO:0000313" key="1">
    <source>
        <dbReference type="EMBL" id="AGB49807.1"/>
    </source>
</evidence>
<sequence>MSLPKPDLDDRTFEQLVAEARTLVPRYSPAWTDHNESDPGITLIELFAWLSEIALYRIDRVTDQHRLKYLKLLGIRPQPAKPAKVDLTFTSSQKSVAQKPVLKKGMLVSTKIEGKRVHFQLDNDITILPATLEKIVVDEFTSGIFDRSSSNENGDLFFAPFGEYVQKGCALYLGFKTENGNVPDALDFMCYLYEKDLIAPGKHGEEQDYEFKNARLKWEFSVSSNGNIWKYIDAVDETKDFRKSGRIIFEGIEGWTASSTIPGQKFNSDYFWLRCRVEDSCYEYPPRIENLRLNTVSATHGFTVKDDNEERISTGLPNQVFKLKEIPVLDRTLKLSIEEEDWKEFEDLDGSGPSDKHFVFDYEKGKIKFGDGERGFVPPAGSAIRIMGYASGGGAEVNLNAEYTWNVDGFNGFITNHRPASGGMDAQTIEEAIEDFLKDLRTPYTTVTAKDFEYIAINTPGLRVARAKAIPNYDPFNPKAINPDDNKGSVTVVIIPYTPLEILNVPPQPSEGFKNAVCRHLDKHRLLGTQIHVIPPDYVKVSVIATVVPMDGFRDDSLVRDNVIKKLNGFLHPIKGGEDGKGWPIGRAVYVSELYNLIEHVEGVNCVIKLSVSGDKGASTDSDGNLLLNSKHACVYSGSHTVKLSRETGLCRKSG</sequence>
<dbReference type="NCBIfam" id="TIGR02243">
    <property type="entry name" value="putative baseplate assembly protein"/>
    <property type="match status" value="1"/>
</dbReference>
<name>L0KWK1_METHD</name>
<organism evidence="1 2">
    <name type="scientific">Methanomethylovorans hollandica (strain DSM 15978 / NBRC 107637 / DMS1)</name>
    <dbReference type="NCBI Taxonomy" id="867904"/>
    <lineage>
        <taxon>Archaea</taxon>
        <taxon>Methanobacteriati</taxon>
        <taxon>Methanobacteriota</taxon>
        <taxon>Stenosarchaea group</taxon>
        <taxon>Methanomicrobia</taxon>
        <taxon>Methanosarcinales</taxon>
        <taxon>Methanosarcinaceae</taxon>
        <taxon>Methanomethylovorans</taxon>
    </lineage>
</organism>
<dbReference type="RefSeq" id="WP_015324972.1">
    <property type="nucleotide sequence ID" value="NC_019977.1"/>
</dbReference>
<dbReference type="InterPro" id="IPR011749">
    <property type="entry name" value="CHP02243"/>
</dbReference>
<dbReference type="HOGENOM" id="CLU_024495_0_0_2"/>
<protein>
    <submittedName>
        <fullName evidence="1">Baseplate J-like protein</fullName>
    </submittedName>
</protein>
<dbReference type="STRING" id="867904.Metho_1613"/>
<dbReference type="Proteomes" id="UP000010866">
    <property type="component" value="Chromosome"/>
</dbReference>
<keyword evidence="2" id="KW-1185">Reference proteome</keyword>
<reference evidence="2" key="1">
    <citation type="submission" date="2012-02" db="EMBL/GenBank/DDBJ databases">
        <title>Complete sequence of chromosome of Methanomethylovorans hollandica DSM 15978.</title>
        <authorList>
            <person name="Lucas S."/>
            <person name="Copeland A."/>
            <person name="Lapidus A."/>
            <person name="Glavina del Rio T."/>
            <person name="Dalin E."/>
            <person name="Tice H."/>
            <person name="Bruce D."/>
            <person name="Goodwin L."/>
            <person name="Pitluck S."/>
            <person name="Peters L."/>
            <person name="Mikhailova N."/>
            <person name="Held B."/>
            <person name="Kyrpides N."/>
            <person name="Mavromatis K."/>
            <person name="Ivanova N."/>
            <person name="Brettin T."/>
            <person name="Detter J.C."/>
            <person name="Han C."/>
            <person name="Larimer F."/>
            <person name="Land M."/>
            <person name="Hauser L."/>
            <person name="Markowitz V."/>
            <person name="Cheng J.-F."/>
            <person name="Hugenholtz P."/>
            <person name="Woyke T."/>
            <person name="Wu D."/>
            <person name="Spring S."/>
            <person name="Schroeder M."/>
            <person name="Brambilla E."/>
            <person name="Klenk H.-P."/>
            <person name="Eisen J.A."/>
        </authorList>
    </citation>
    <scope>NUCLEOTIDE SEQUENCE [LARGE SCALE GENOMIC DNA]</scope>
    <source>
        <strain evidence="2">DSM 15978 / NBRC 107637 / DMS1</strain>
    </source>
</reference>
<dbReference type="GeneID" id="14406126"/>
<dbReference type="OrthoDB" id="148267at2157"/>
<dbReference type="AlphaFoldDB" id="L0KWK1"/>